<gene>
    <name evidence="9" type="ORF">VFPPC_10739</name>
</gene>
<keyword evidence="7" id="KW-0812">Transmembrane</keyword>
<evidence type="ECO:0000313" key="9">
    <source>
        <dbReference type="EMBL" id="OAQ60322.1"/>
    </source>
</evidence>
<evidence type="ECO:0000313" key="10">
    <source>
        <dbReference type="Proteomes" id="UP000078397"/>
    </source>
</evidence>
<comment type="caution">
    <text evidence="9">The sequence shown here is derived from an EMBL/GenBank/DDBJ whole genome shotgun (WGS) entry which is preliminary data.</text>
</comment>
<evidence type="ECO:0000256" key="5">
    <source>
        <dbReference type="ARBA" id="ARBA00023002"/>
    </source>
</evidence>
<dbReference type="InterPro" id="IPR036188">
    <property type="entry name" value="FAD/NAD-bd_sf"/>
</dbReference>
<comment type="similarity">
    <text evidence="2">Belongs to the paxM FAD-dependent monooxygenase family.</text>
</comment>
<dbReference type="InterPro" id="IPR002938">
    <property type="entry name" value="FAD-bd"/>
</dbReference>
<protein>
    <submittedName>
        <fullName evidence="9">FAD binding domain-containing protein</fullName>
    </submittedName>
</protein>
<keyword evidence="7" id="KW-1133">Transmembrane helix</keyword>
<keyword evidence="4" id="KW-0274">FAD</keyword>
<dbReference type="KEGG" id="pchm:VFPPC_10739"/>
<feature type="domain" description="FAD-binding" evidence="8">
    <location>
        <begin position="7"/>
        <end position="315"/>
    </location>
</feature>
<dbReference type="GO" id="GO:0071949">
    <property type="term" value="F:FAD binding"/>
    <property type="evidence" value="ECO:0007669"/>
    <property type="project" value="InterPro"/>
</dbReference>
<comment type="cofactor">
    <cofactor evidence="1">
        <name>FAD</name>
        <dbReference type="ChEBI" id="CHEBI:57692"/>
    </cofactor>
</comment>
<dbReference type="PANTHER" id="PTHR47356:SF2">
    <property type="entry name" value="FAD-BINDING DOMAIN-CONTAINING PROTEIN-RELATED"/>
    <property type="match status" value="1"/>
</dbReference>
<dbReference type="OrthoDB" id="4940251at2759"/>
<name>A0A179F4I8_METCM</name>
<keyword evidence="7" id="KW-0472">Membrane</keyword>
<keyword evidence="5" id="KW-0560">Oxidoreductase</keyword>
<evidence type="ECO:0000256" key="1">
    <source>
        <dbReference type="ARBA" id="ARBA00001974"/>
    </source>
</evidence>
<dbReference type="STRING" id="1380566.A0A179F4I8"/>
<accession>A0A179F4I8</accession>
<evidence type="ECO:0000256" key="3">
    <source>
        <dbReference type="ARBA" id="ARBA00022630"/>
    </source>
</evidence>
<sequence length="556" mass="61760">MPEQFVVAIVGAGIAGLTLANFLEKLNIEFLLLEAKGEIAPPIGACFGWQPHGLRIFDQLGCCEEMLAVSEVSTTHGYPITITPRHSAIRVLYEHLQHRDRVILGQRIVNAEQSGDKVFLHAESGRIFEADIAVGADGVHSMVRRAMAKMAMESKIEARIELKTQCEYECIFGVSRPTGDLKSSQSHITRREAGPIITVIVGPNDTPSWFLWFKLPEDTHGVNIPRFTAEDELALAEQESEMYVSANVKFKDLYKNVIFSRTTALPIHASPTWHFGRFVLIGDSVHKFDPVTGHGANSAVESAAALADNLSAMMTSRNHLSAEDIESVFSQTALLRTERVAWLVEESARFQRYLSYTNFAAQVLFFRLVPLLETRVVTDFFSKRMFSGYRSKALPNPNLNKKVAHSVPYVDELLAEPKSDSCLTRIAIVAYMALLYFALSRQDVPIDGKWPSPLARAMQPSTFILPDAASNSLLFVSCWLTTEVAIQMTLVTESRRPRNRLALFSVAYLHGLISGFCSITATCCLTFLLDNIGTDGRNRRPKLLVAVCDDIASCQL</sequence>
<keyword evidence="3" id="KW-0285">Flavoprotein</keyword>
<dbReference type="AlphaFoldDB" id="A0A179F4I8"/>
<dbReference type="EMBL" id="LSBJ02000009">
    <property type="protein sequence ID" value="OAQ60322.1"/>
    <property type="molecule type" value="Genomic_DNA"/>
</dbReference>
<dbReference type="SUPFAM" id="SSF51905">
    <property type="entry name" value="FAD/NAD(P)-binding domain"/>
    <property type="match status" value="1"/>
</dbReference>
<dbReference type="GeneID" id="28853046"/>
<dbReference type="InterPro" id="IPR050562">
    <property type="entry name" value="FAD_mOase_fung"/>
</dbReference>
<organism evidence="9 10">
    <name type="scientific">Pochonia chlamydosporia 170</name>
    <dbReference type="NCBI Taxonomy" id="1380566"/>
    <lineage>
        <taxon>Eukaryota</taxon>
        <taxon>Fungi</taxon>
        <taxon>Dikarya</taxon>
        <taxon>Ascomycota</taxon>
        <taxon>Pezizomycotina</taxon>
        <taxon>Sordariomycetes</taxon>
        <taxon>Hypocreomycetidae</taxon>
        <taxon>Hypocreales</taxon>
        <taxon>Clavicipitaceae</taxon>
        <taxon>Pochonia</taxon>
    </lineage>
</organism>
<evidence type="ECO:0000259" key="8">
    <source>
        <dbReference type="Pfam" id="PF01494"/>
    </source>
</evidence>
<dbReference type="PRINTS" id="PR00420">
    <property type="entry name" value="RNGMNOXGNASE"/>
</dbReference>
<dbReference type="Proteomes" id="UP000078397">
    <property type="component" value="Unassembled WGS sequence"/>
</dbReference>
<dbReference type="PANTHER" id="PTHR47356">
    <property type="entry name" value="FAD-DEPENDENT MONOOXYGENASE ASQG-RELATED"/>
    <property type="match status" value="1"/>
</dbReference>
<proteinExistence type="inferred from homology"/>
<dbReference type="Gene3D" id="3.50.50.60">
    <property type="entry name" value="FAD/NAD(P)-binding domain"/>
    <property type="match status" value="1"/>
</dbReference>
<dbReference type="RefSeq" id="XP_018138232.1">
    <property type="nucleotide sequence ID" value="XM_018289052.1"/>
</dbReference>
<dbReference type="GO" id="GO:0004497">
    <property type="term" value="F:monooxygenase activity"/>
    <property type="evidence" value="ECO:0007669"/>
    <property type="project" value="UniProtKB-KW"/>
</dbReference>
<feature type="transmembrane region" description="Helical" evidence="7">
    <location>
        <begin position="503"/>
        <end position="529"/>
    </location>
</feature>
<evidence type="ECO:0000256" key="4">
    <source>
        <dbReference type="ARBA" id="ARBA00022827"/>
    </source>
</evidence>
<evidence type="ECO:0000256" key="2">
    <source>
        <dbReference type="ARBA" id="ARBA00007992"/>
    </source>
</evidence>
<keyword evidence="6" id="KW-0503">Monooxygenase</keyword>
<keyword evidence="10" id="KW-1185">Reference proteome</keyword>
<evidence type="ECO:0000256" key="6">
    <source>
        <dbReference type="ARBA" id="ARBA00023033"/>
    </source>
</evidence>
<dbReference type="Pfam" id="PF01494">
    <property type="entry name" value="FAD_binding_3"/>
    <property type="match status" value="1"/>
</dbReference>
<reference evidence="9 10" key="1">
    <citation type="journal article" date="2016" name="PLoS Pathog.">
        <title>Biosynthesis of antibiotic leucinostatins in bio-control fungus Purpureocillium lilacinum and their inhibition on phytophthora revealed by genome mining.</title>
        <authorList>
            <person name="Wang G."/>
            <person name="Liu Z."/>
            <person name="Lin R."/>
            <person name="Li E."/>
            <person name="Mao Z."/>
            <person name="Ling J."/>
            <person name="Yang Y."/>
            <person name="Yin W.B."/>
            <person name="Xie B."/>
        </authorList>
    </citation>
    <scope>NUCLEOTIDE SEQUENCE [LARGE SCALE GENOMIC DNA]</scope>
    <source>
        <strain evidence="9">170</strain>
    </source>
</reference>
<feature type="transmembrane region" description="Helical" evidence="7">
    <location>
        <begin position="6"/>
        <end position="23"/>
    </location>
</feature>
<evidence type="ECO:0000256" key="7">
    <source>
        <dbReference type="SAM" id="Phobius"/>
    </source>
</evidence>